<evidence type="ECO:0000313" key="3">
    <source>
        <dbReference type="Proteomes" id="UP000178612"/>
    </source>
</evidence>
<evidence type="ECO:0000256" key="1">
    <source>
        <dbReference type="SAM" id="Phobius"/>
    </source>
</evidence>
<proteinExistence type="predicted"/>
<dbReference type="AlphaFoldDB" id="A0A1G2T235"/>
<protein>
    <submittedName>
        <fullName evidence="2">Uncharacterized protein</fullName>
    </submittedName>
</protein>
<organism evidence="2 3">
    <name type="scientific">Candidatus Zambryskibacteria bacterium RIFCSPHIGHO2_01_FULL_49_18</name>
    <dbReference type="NCBI Taxonomy" id="1802740"/>
    <lineage>
        <taxon>Bacteria</taxon>
        <taxon>Candidatus Zambryskiibacteriota</taxon>
    </lineage>
</organism>
<keyword evidence="1" id="KW-0472">Membrane</keyword>
<accession>A0A1G2T235</accession>
<reference evidence="2 3" key="1">
    <citation type="journal article" date="2016" name="Nat. Commun.">
        <title>Thousands of microbial genomes shed light on interconnected biogeochemical processes in an aquifer system.</title>
        <authorList>
            <person name="Anantharaman K."/>
            <person name="Brown C.T."/>
            <person name="Hug L.A."/>
            <person name="Sharon I."/>
            <person name="Castelle C.J."/>
            <person name="Probst A.J."/>
            <person name="Thomas B.C."/>
            <person name="Singh A."/>
            <person name="Wilkins M.J."/>
            <person name="Karaoz U."/>
            <person name="Brodie E.L."/>
            <person name="Williams K.H."/>
            <person name="Hubbard S.S."/>
            <person name="Banfield J.F."/>
        </authorList>
    </citation>
    <scope>NUCLEOTIDE SEQUENCE [LARGE SCALE GENOMIC DNA]</scope>
</reference>
<keyword evidence="1" id="KW-1133">Transmembrane helix</keyword>
<feature type="transmembrane region" description="Helical" evidence="1">
    <location>
        <begin position="29"/>
        <end position="48"/>
    </location>
</feature>
<gene>
    <name evidence="2" type="ORF">A2758_02715</name>
</gene>
<dbReference type="Proteomes" id="UP000178612">
    <property type="component" value="Unassembled WGS sequence"/>
</dbReference>
<comment type="caution">
    <text evidence="2">The sequence shown here is derived from an EMBL/GenBank/DDBJ whole genome shotgun (WGS) entry which is preliminary data.</text>
</comment>
<dbReference type="EMBL" id="MHVJ01000013">
    <property type="protein sequence ID" value="OHA91346.1"/>
    <property type="molecule type" value="Genomic_DNA"/>
</dbReference>
<sequence>MSNKLNKERGFAPTPISQKIGVGSQSERGFVTTLLLIIIGLALLKYFFNWSIFDAAASEQGRGTISYIRDVLNTVWSYIGTPVTFAWQEVVKPLFLFVFESLRQLIAEGRGALNQ</sequence>
<name>A0A1G2T235_9BACT</name>
<evidence type="ECO:0000313" key="2">
    <source>
        <dbReference type="EMBL" id="OHA91346.1"/>
    </source>
</evidence>
<keyword evidence="1" id="KW-0812">Transmembrane</keyword>